<proteinExistence type="predicted"/>
<dbReference type="GO" id="GO:0043041">
    <property type="term" value="P:amino acid activation for nonribosomal peptide biosynthetic process"/>
    <property type="evidence" value="ECO:0007669"/>
    <property type="project" value="TreeGrafter"/>
</dbReference>
<evidence type="ECO:0000259" key="2">
    <source>
        <dbReference type="Pfam" id="PF13193"/>
    </source>
</evidence>
<dbReference type="Gene3D" id="3.40.50.12780">
    <property type="entry name" value="N-terminal domain of ligase-like"/>
    <property type="match status" value="1"/>
</dbReference>
<dbReference type="PROSITE" id="PS00455">
    <property type="entry name" value="AMP_BINDING"/>
    <property type="match status" value="1"/>
</dbReference>
<dbReference type="PANTHER" id="PTHR45527">
    <property type="entry name" value="NONRIBOSOMAL PEPTIDE SYNTHETASE"/>
    <property type="match status" value="1"/>
</dbReference>
<dbReference type="GO" id="GO:0044550">
    <property type="term" value="P:secondary metabolite biosynthetic process"/>
    <property type="evidence" value="ECO:0007669"/>
    <property type="project" value="TreeGrafter"/>
</dbReference>
<organism evidence="3 4">
    <name type="scientific">Amycolatopsis camponoti</name>
    <dbReference type="NCBI Taxonomy" id="2606593"/>
    <lineage>
        <taxon>Bacteria</taxon>
        <taxon>Bacillati</taxon>
        <taxon>Actinomycetota</taxon>
        <taxon>Actinomycetes</taxon>
        <taxon>Pseudonocardiales</taxon>
        <taxon>Pseudonocardiaceae</taxon>
        <taxon>Amycolatopsis</taxon>
    </lineage>
</organism>
<dbReference type="InterPro" id="IPR025110">
    <property type="entry name" value="AMP-bd_C"/>
</dbReference>
<feature type="domain" description="AMP-dependent synthetase/ligase" evidence="1">
    <location>
        <begin position="16"/>
        <end position="348"/>
    </location>
</feature>
<reference evidence="3 4" key="1">
    <citation type="submission" date="2019-09" db="EMBL/GenBank/DDBJ databases">
        <authorList>
            <person name="Leyn A S."/>
        </authorList>
    </citation>
    <scope>NUCLEOTIDE SEQUENCE [LARGE SCALE GENOMIC DNA]</scope>
    <source>
        <strain evidence="3">AA231_1</strain>
    </source>
</reference>
<dbReference type="AlphaFoldDB" id="A0A6I8LUJ0"/>
<dbReference type="Pfam" id="PF00501">
    <property type="entry name" value="AMP-binding"/>
    <property type="match status" value="1"/>
</dbReference>
<dbReference type="InterPro" id="IPR042099">
    <property type="entry name" value="ANL_N_sf"/>
</dbReference>
<dbReference type="GO" id="GO:0005829">
    <property type="term" value="C:cytosol"/>
    <property type="evidence" value="ECO:0007669"/>
    <property type="project" value="TreeGrafter"/>
</dbReference>
<dbReference type="SUPFAM" id="SSF56801">
    <property type="entry name" value="Acetyl-CoA synthetase-like"/>
    <property type="match status" value="1"/>
</dbReference>
<name>A0A6I8LUJ0_9PSEU</name>
<keyword evidence="4" id="KW-1185">Reference proteome</keyword>
<evidence type="ECO:0000313" key="3">
    <source>
        <dbReference type="EMBL" id="VVJ20810.1"/>
    </source>
</evidence>
<dbReference type="PANTHER" id="PTHR45527:SF1">
    <property type="entry name" value="FATTY ACID SYNTHASE"/>
    <property type="match status" value="1"/>
</dbReference>
<dbReference type="PRINTS" id="PR00154">
    <property type="entry name" value="AMPBINDING"/>
</dbReference>
<gene>
    <name evidence="3" type="ORF">AA23TX_05831</name>
</gene>
<dbReference type="Gene3D" id="3.30.300.30">
    <property type="match status" value="1"/>
</dbReference>
<protein>
    <submittedName>
        <fullName evidence="3">Polyketide synthase modules and related proteins</fullName>
    </submittedName>
</protein>
<dbReference type="InterPro" id="IPR020459">
    <property type="entry name" value="AMP-binding"/>
</dbReference>
<dbReference type="Proteomes" id="UP000399805">
    <property type="component" value="Unassembled WGS sequence"/>
</dbReference>
<sequence>MSTVELLHQLVLAARERTPDAPAVHDGETTLTYRELDELADRQAAGLHAAGVRRGDRVLIWAEKSVEVVALMQASLRLGAVYVPVAPSNPVSRVRLIAEGCAPALVVTDTVADWGAHPPPLSSFAALSDVDGRVPLEHVGPDEPAYILYTSGSTGAPKGVLISHRNALAFVGWAAAETGLRADDRLANHAPFNFDLSVFDLYGAFLAGASVDLAGADLAYSPAELTDFLHSRGITVWYSVPSALLLMMRHGGLLDRPAPSSLRVCVFAGEPFPIAGVQTLRRAWPGVRLFNWYGPTETNVVTSYEVTAADLSRTGALPIGRACSGATLTLSPDGEIVVDGPTVMLGYWGAPPQLGGYHTGDVGRYDAAGELEYAGRRDAMVKLRGHRIELGEIETALARHPAVAEVAVVVAGAGIDARLRAAIVARPGERVTLLGMKAHCAAHLPKYMIVDEVSLVAELPRTANGKTDRAKLAAAH</sequence>
<dbReference type="EMBL" id="CABVGP010000002">
    <property type="protein sequence ID" value="VVJ20810.1"/>
    <property type="molecule type" value="Genomic_DNA"/>
</dbReference>
<feature type="domain" description="AMP-binding enzyme C-terminal" evidence="2">
    <location>
        <begin position="392"/>
        <end position="466"/>
    </location>
</feature>
<dbReference type="Pfam" id="PF13193">
    <property type="entry name" value="AMP-binding_C"/>
    <property type="match status" value="1"/>
</dbReference>
<dbReference type="InterPro" id="IPR045851">
    <property type="entry name" value="AMP-bd_C_sf"/>
</dbReference>
<evidence type="ECO:0000259" key="1">
    <source>
        <dbReference type="Pfam" id="PF00501"/>
    </source>
</evidence>
<dbReference type="GO" id="GO:0031177">
    <property type="term" value="F:phosphopantetheine binding"/>
    <property type="evidence" value="ECO:0007669"/>
    <property type="project" value="TreeGrafter"/>
</dbReference>
<dbReference type="RefSeq" id="WP_155545859.1">
    <property type="nucleotide sequence ID" value="NZ_CABVGP010000002.1"/>
</dbReference>
<dbReference type="InterPro" id="IPR020845">
    <property type="entry name" value="AMP-binding_CS"/>
</dbReference>
<evidence type="ECO:0000313" key="4">
    <source>
        <dbReference type="Proteomes" id="UP000399805"/>
    </source>
</evidence>
<accession>A0A6I8LUJ0</accession>
<dbReference type="InterPro" id="IPR000873">
    <property type="entry name" value="AMP-dep_synth/lig_dom"/>
</dbReference>